<dbReference type="InterPro" id="IPR036129">
    <property type="entry name" value="Glycerate_kinase_sf"/>
</dbReference>
<dbReference type="Gene3D" id="3.40.50.10350">
    <property type="entry name" value="Glycerate kinase, domain 1"/>
    <property type="match status" value="1"/>
</dbReference>
<evidence type="ECO:0000256" key="4">
    <source>
        <dbReference type="PIRNR" id="PIRNR006078"/>
    </source>
</evidence>
<evidence type="ECO:0000256" key="2">
    <source>
        <dbReference type="ARBA" id="ARBA00022679"/>
    </source>
</evidence>
<dbReference type="Proteomes" id="UP001597280">
    <property type="component" value="Unassembled WGS sequence"/>
</dbReference>
<dbReference type="PANTHER" id="PTHR21599:SF0">
    <property type="entry name" value="GLYCERATE KINASE"/>
    <property type="match status" value="1"/>
</dbReference>
<dbReference type="SUPFAM" id="SSF110738">
    <property type="entry name" value="Glycerate kinase I"/>
    <property type="match status" value="1"/>
</dbReference>
<evidence type="ECO:0000313" key="6">
    <source>
        <dbReference type="Proteomes" id="UP001597280"/>
    </source>
</evidence>
<reference evidence="6" key="1">
    <citation type="journal article" date="2019" name="Int. J. Syst. Evol. Microbiol.">
        <title>The Global Catalogue of Microorganisms (GCM) 10K type strain sequencing project: providing services to taxonomists for standard genome sequencing and annotation.</title>
        <authorList>
            <consortium name="The Broad Institute Genomics Platform"/>
            <consortium name="The Broad Institute Genome Sequencing Center for Infectious Disease"/>
            <person name="Wu L."/>
            <person name="Ma J."/>
        </authorList>
    </citation>
    <scope>NUCLEOTIDE SEQUENCE [LARGE SCALE GENOMIC DNA]</scope>
    <source>
        <strain evidence="6">JCM 11650</strain>
    </source>
</reference>
<dbReference type="Gene3D" id="3.90.1510.10">
    <property type="entry name" value="Glycerate kinase, domain 2"/>
    <property type="match status" value="1"/>
</dbReference>
<keyword evidence="3 4" id="KW-0418">Kinase</keyword>
<evidence type="ECO:0000313" key="5">
    <source>
        <dbReference type="EMBL" id="MFD1836373.1"/>
    </source>
</evidence>
<evidence type="ECO:0000256" key="1">
    <source>
        <dbReference type="ARBA" id="ARBA00006284"/>
    </source>
</evidence>
<gene>
    <name evidence="5" type="ORF">ACFSDA_15010</name>
</gene>
<keyword evidence="6" id="KW-1185">Reference proteome</keyword>
<evidence type="ECO:0000256" key="3">
    <source>
        <dbReference type="ARBA" id="ARBA00022777"/>
    </source>
</evidence>
<dbReference type="InterPro" id="IPR018197">
    <property type="entry name" value="Glycerate_kinase_RE-like"/>
</dbReference>
<comment type="similarity">
    <text evidence="1 4">Belongs to the glycerate kinase type-1 family.</text>
</comment>
<dbReference type="InterPro" id="IPR018193">
    <property type="entry name" value="Glyc_kinase_flavodox-like_fold"/>
</dbReference>
<dbReference type="PIRSF" id="PIRSF006078">
    <property type="entry name" value="GlxK"/>
    <property type="match status" value="1"/>
</dbReference>
<accession>A0ABW4Q3V1</accession>
<comment type="caution">
    <text evidence="5">The sequence shown here is derived from an EMBL/GenBank/DDBJ whole genome shotgun (WGS) entry which is preliminary data.</text>
</comment>
<dbReference type="RefSeq" id="WP_137770403.1">
    <property type="nucleotide sequence ID" value="NZ_BAAAIS010000003.1"/>
</dbReference>
<proteinExistence type="inferred from homology"/>
<name>A0ABW4Q3V1_9MICO</name>
<organism evidence="5 6">
    <name type="scientific">Brachybacterium rhamnosum</name>
    <dbReference type="NCBI Taxonomy" id="173361"/>
    <lineage>
        <taxon>Bacteria</taxon>
        <taxon>Bacillati</taxon>
        <taxon>Actinomycetota</taxon>
        <taxon>Actinomycetes</taxon>
        <taxon>Micrococcales</taxon>
        <taxon>Dermabacteraceae</taxon>
        <taxon>Brachybacterium</taxon>
    </lineage>
</organism>
<keyword evidence="2 4" id="KW-0808">Transferase</keyword>
<dbReference type="PANTHER" id="PTHR21599">
    <property type="entry name" value="GLYCERATE KINASE"/>
    <property type="match status" value="1"/>
</dbReference>
<dbReference type="EMBL" id="JBHUFL010000003">
    <property type="protein sequence ID" value="MFD1836373.1"/>
    <property type="molecule type" value="Genomic_DNA"/>
</dbReference>
<dbReference type="InterPro" id="IPR004381">
    <property type="entry name" value="Glycerate_kinase"/>
</dbReference>
<sequence length="395" mass="38047">MTAVLLAPDKFKGSLTAAQVAAALARGITATSPGASLASCPIADGGDGTVDAAIAAGAEERTTWITGPTGEPREGTWALDGDVAVLELASAVGLAALPGGHLAPRAASTRGLGELIHAAVGAGARTIVVGLGGSASTDAGAGLLQALGAGLLTAGGEPIAPGLAGLEQLAQADVAPALAALDGVTLIAANDVANPLLGPEGAAAVYGPQKGLDEDGVREAEAILTSAAALLDSEGGHARAAGAGAAGGTGFALLLLGATQRSGADVVLELAGFDQRLAGADLVVTGEGKLDEQTLHGKGPAEVARRAVAAGIPVWAVAGAVTLGAEQLEQAGISRALDLVSRAGGVEDAIARGEELLEAIGQEIGQAIEAGHVREMGRPAAAAPGDPAGPPATLP</sequence>
<dbReference type="GO" id="GO:0016301">
    <property type="term" value="F:kinase activity"/>
    <property type="evidence" value="ECO:0007669"/>
    <property type="project" value="UniProtKB-KW"/>
</dbReference>
<dbReference type="NCBIfam" id="TIGR00045">
    <property type="entry name" value="glycerate kinase"/>
    <property type="match status" value="1"/>
</dbReference>
<dbReference type="Pfam" id="PF02595">
    <property type="entry name" value="Gly_kinase"/>
    <property type="match status" value="1"/>
</dbReference>
<protein>
    <submittedName>
        <fullName evidence="5">Glycerate kinase</fullName>
    </submittedName>
</protein>